<keyword evidence="1" id="KW-0732">Signal</keyword>
<name>A0AAD1SYF9_PELCU</name>
<organism evidence="2 3">
    <name type="scientific">Pelobates cultripes</name>
    <name type="common">Western spadefoot toad</name>
    <dbReference type="NCBI Taxonomy" id="61616"/>
    <lineage>
        <taxon>Eukaryota</taxon>
        <taxon>Metazoa</taxon>
        <taxon>Chordata</taxon>
        <taxon>Craniata</taxon>
        <taxon>Vertebrata</taxon>
        <taxon>Euteleostomi</taxon>
        <taxon>Amphibia</taxon>
        <taxon>Batrachia</taxon>
        <taxon>Anura</taxon>
        <taxon>Pelobatoidea</taxon>
        <taxon>Pelobatidae</taxon>
        <taxon>Pelobates</taxon>
    </lineage>
</organism>
<feature type="signal peptide" evidence="1">
    <location>
        <begin position="1"/>
        <end position="20"/>
    </location>
</feature>
<dbReference type="Gene3D" id="2.10.60.10">
    <property type="entry name" value="CD59"/>
    <property type="match status" value="1"/>
</dbReference>
<dbReference type="SUPFAM" id="SSF57302">
    <property type="entry name" value="Snake toxin-like"/>
    <property type="match status" value="1"/>
</dbReference>
<feature type="chain" id="PRO_5042016730" description="UPAR/Ly6 domain-containing protein" evidence="1">
    <location>
        <begin position="21"/>
        <end position="117"/>
    </location>
</feature>
<reference evidence="2" key="1">
    <citation type="submission" date="2022-03" db="EMBL/GenBank/DDBJ databases">
        <authorList>
            <person name="Alioto T."/>
            <person name="Alioto T."/>
            <person name="Gomez Garrido J."/>
        </authorList>
    </citation>
    <scope>NUCLEOTIDE SEQUENCE</scope>
</reference>
<gene>
    <name evidence="2" type="ORF">PECUL_23A039776</name>
</gene>
<dbReference type="Proteomes" id="UP001295444">
    <property type="component" value="Chromosome 09"/>
</dbReference>
<evidence type="ECO:0000256" key="1">
    <source>
        <dbReference type="SAM" id="SignalP"/>
    </source>
</evidence>
<evidence type="ECO:0008006" key="4">
    <source>
        <dbReference type="Google" id="ProtNLM"/>
    </source>
</evidence>
<dbReference type="AlphaFoldDB" id="A0AAD1SYF9"/>
<accession>A0AAD1SYF9</accession>
<dbReference type="InterPro" id="IPR045860">
    <property type="entry name" value="Snake_toxin-like_sf"/>
</dbReference>
<proteinExistence type="predicted"/>
<dbReference type="EMBL" id="OW240920">
    <property type="protein sequence ID" value="CAH2314366.1"/>
    <property type="molecule type" value="Genomic_DNA"/>
</dbReference>
<sequence>MKTMITVLFFVLLSFQSGHSLECFQCDYGTCLIKYKAVCGLMQSCITYTSTIVGVSLKKRGCATPVECATEVSKTFLGANVKTTAHCCFTDFCNSAVVPRLSAVTGIAVLVVLWLVG</sequence>
<protein>
    <recommendedName>
        <fullName evidence="4">UPAR/Ly6 domain-containing protein</fullName>
    </recommendedName>
</protein>
<evidence type="ECO:0000313" key="2">
    <source>
        <dbReference type="EMBL" id="CAH2314366.1"/>
    </source>
</evidence>
<keyword evidence="3" id="KW-1185">Reference proteome</keyword>
<evidence type="ECO:0000313" key="3">
    <source>
        <dbReference type="Proteomes" id="UP001295444"/>
    </source>
</evidence>